<evidence type="ECO:0000256" key="4">
    <source>
        <dbReference type="ARBA" id="ARBA00022553"/>
    </source>
</evidence>
<dbReference type="Gene3D" id="3.30.450.20">
    <property type="entry name" value="PAS domain"/>
    <property type="match status" value="2"/>
</dbReference>
<keyword evidence="6 14" id="KW-0812">Transmembrane</keyword>
<dbReference type="eggNOG" id="COG5002">
    <property type="taxonomic scope" value="Bacteria"/>
</dbReference>
<keyword evidence="7" id="KW-0547">Nucleotide-binding</keyword>
<feature type="transmembrane region" description="Helical" evidence="14">
    <location>
        <begin position="12"/>
        <end position="32"/>
    </location>
</feature>
<evidence type="ECO:0000313" key="17">
    <source>
        <dbReference type="EMBL" id="BAD42288.1"/>
    </source>
</evidence>
<dbReference type="InterPro" id="IPR000014">
    <property type="entry name" value="PAS"/>
</dbReference>
<dbReference type="STRING" id="292459.STH3307"/>
<evidence type="ECO:0000313" key="18">
    <source>
        <dbReference type="Proteomes" id="UP000000417"/>
    </source>
</evidence>
<keyword evidence="4" id="KW-0597">Phosphoprotein</keyword>
<dbReference type="PANTHER" id="PTHR42878:SF7">
    <property type="entry name" value="SENSOR HISTIDINE KINASE GLRK"/>
    <property type="match status" value="1"/>
</dbReference>
<dbReference type="PRINTS" id="PR00344">
    <property type="entry name" value="BCTRLSENSOR"/>
</dbReference>
<dbReference type="InterPro" id="IPR013656">
    <property type="entry name" value="PAS_4"/>
</dbReference>
<dbReference type="GO" id="GO:0007234">
    <property type="term" value="P:osmosensory signaling via phosphorelay pathway"/>
    <property type="evidence" value="ECO:0007669"/>
    <property type="project" value="TreeGrafter"/>
</dbReference>
<dbReference type="InterPro" id="IPR050351">
    <property type="entry name" value="BphY/WalK/GraS-like"/>
</dbReference>
<dbReference type="InterPro" id="IPR003594">
    <property type="entry name" value="HATPase_dom"/>
</dbReference>
<sequence length="596" mass="65864">MDVVFRSIQGKLVVVYLLLIVVAMELASLYLMRELERSYIGKVQDDLHQSAQLLAGQLTNFFAGDRLDPEAVDQYMERWPGEVLVLDANGVVIGATARLSNREELLGLKFSHDDVSPAFFGNTNRRIGKEGSQRMAYEAVPITVADNVVGVIYLKDSLEEAYARLQDLRDILLVATLVAMASTVVLGVALARTITGPIRELTRTAALIAGGNFDQKIPVRSGDEIGQLAEMFNRMSRQLKETMSEIQDEKSQAEAILTHMADGLMALNRARRIIRLNPAAQRMFQIQELQALGRRPGELAEGSGLEEALEEAWDRNSALTRQIRLKDRVLQAYITPLTGEGRHSGGTVVVFHDITELERLESMRREFVANVSHELKTPLTTVKSYVETLLDGAADDPEVRDRFLRVVDGETERMARLVRDLLRLTQMDEGTLRWNVRPQDVGELVAETVGRLRVQADRKRLTVLCEVDPETPPALCDYDKIQQVVINLLANAIEFTPNGGQIRVSVAPEGADAVRVTIADTGIGIPAQDLPRIFERFYRVDKARSRSMGGTGLGLSIAKQIVELSGGAIAIASEVDRGTTVTFTLPAARTAEVRPS</sequence>
<dbReference type="SMART" id="SM00388">
    <property type="entry name" value="HisKA"/>
    <property type="match status" value="1"/>
</dbReference>
<evidence type="ECO:0000259" key="16">
    <source>
        <dbReference type="PROSITE" id="PS50885"/>
    </source>
</evidence>
<evidence type="ECO:0000256" key="2">
    <source>
        <dbReference type="ARBA" id="ARBA00004141"/>
    </source>
</evidence>
<evidence type="ECO:0000256" key="1">
    <source>
        <dbReference type="ARBA" id="ARBA00000085"/>
    </source>
</evidence>
<keyword evidence="13" id="KW-0175">Coiled coil</keyword>
<evidence type="ECO:0000256" key="5">
    <source>
        <dbReference type="ARBA" id="ARBA00022679"/>
    </source>
</evidence>
<dbReference type="InterPro" id="IPR005467">
    <property type="entry name" value="His_kinase_dom"/>
</dbReference>
<dbReference type="GO" id="GO:0016020">
    <property type="term" value="C:membrane"/>
    <property type="evidence" value="ECO:0007669"/>
    <property type="project" value="UniProtKB-SubCell"/>
</dbReference>
<evidence type="ECO:0000256" key="12">
    <source>
        <dbReference type="ARBA" id="ARBA00023136"/>
    </source>
</evidence>
<dbReference type="SUPFAM" id="SSF158472">
    <property type="entry name" value="HAMP domain-like"/>
    <property type="match status" value="1"/>
</dbReference>
<dbReference type="InterPro" id="IPR003660">
    <property type="entry name" value="HAMP_dom"/>
</dbReference>
<dbReference type="Gene3D" id="1.10.8.500">
    <property type="entry name" value="HAMP domain in histidine kinase"/>
    <property type="match status" value="1"/>
</dbReference>
<dbReference type="GO" id="GO:0030295">
    <property type="term" value="F:protein kinase activator activity"/>
    <property type="evidence" value="ECO:0007669"/>
    <property type="project" value="TreeGrafter"/>
</dbReference>
<dbReference type="Pfam" id="PF00672">
    <property type="entry name" value="HAMP"/>
    <property type="match status" value="1"/>
</dbReference>
<keyword evidence="9" id="KW-0067">ATP-binding</keyword>
<dbReference type="PANTHER" id="PTHR42878">
    <property type="entry name" value="TWO-COMPONENT HISTIDINE KINASE"/>
    <property type="match status" value="1"/>
</dbReference>
<feature type="transmembrane region" description="Helical" evidence="14">
    <location>
        <begin position="171"/>
        <end position="191"/>
    </location>
</feature>
<keyword evidence="10 14" id="KW-1133">Transmembrane helix</keyword>
<keyword evidence="18" id="KW-1185">Reference proteome</keyword>
<evidence type="ECO:0000256" key="11">
    <source>
        <dbReference type="ARBA" id="ARBA00023012"/>
    </source>
</evidence>
<dbReference type="Gene3D" id="1.10.287.130">
    <property type="match status" value="1"/>
</dbReference>
<proteinExistence type="predicted"/>
<dbReference type="FunFam" id="3.30.565.10:FF:000006">
    <property type="entry name" value="Sensor histidine kinase WalK"/>
    <property type="match status" value="1"/>
</dbReference>
<organism evidence="17 18">
    <name type="scientific">Symbiobacterium thermophilum (strain DSM 24528 / JCM 14929 / IAM 14863 / T)</name>
    <dbReference type="NCBI Taxonomy" id="292459"/>
    <lineage>
        <taxon>Bacteria</taxon>
        <taxon>Bacillati</taxon>
        <taxon>Bacillota</taxon>
        <taxon>Clostridia</taxon>
        <taxon>Eubacteriales</taxon>
        <taxon>Symbiobacteriaceae</taxon>
        <taxon>Symbiobacterium</taxon>
    </lineage>
</organism>
<dbReference type="SUPFAM" id="SSF55874">
    <property type="entry name" value="ATPase domain of HSP90 chaperone/DNA topoisomerase II/histidine kinase"/>
    <property type="match status" value="1"/>
</dbReference>
<keyword evidence="11" id="KW-0902">Two-component regulatory system</keyword>
<dbReference type="EMBL" id="AP006840">
    <property type="protein sequence ID" value="BAD42288.1"/>
    <property type="molecule type" value="Genomic_DNA"/>
</dbReference>
<dbReference type="PROSITE" id="PS50109">
    <property type="entry name" value="HIS_KIN"/>
    <property type="match status" value="1"/>
</dbReference>
<dbReference type="FunFam" id="1.10.287.130:FF:000001">
    <property type="entry name" value="Two-component sensor histidine kinase"/>
    <property type="match status" value="1"/>
</dbReference>
<dbReference type="GO" id="GO:0000156">
    <property type="term" value="F:phosphorelay response regulator activity"/>
    <property type="evidence" value="ECO:0007669"/>
    <property type="project" value="TreeGrafter"/>
</dbReference>
<dbReference type="SUPFAM" id="SSF47384">
    <property type="entry name" value="Homodimeric domain of signal transducing histidine kinase"/>
    <property type="match status" value="1"/>
</dbReference>
<evidence type="ECO:0000256" key="6">
    <source>
        <dbReference type="ARBA" id="ARBA00022692"/>
    </source>
</evidence>
<keyword evidence="12 14" id="KW-0472">Membrane</keyword>
<dbReference type="SMART" id="SM00304">
    <property type="entry name" value="HAMP"/>
    <property type="match status" value="1"/>
</dbReference>
<evidence type="ECO:0000256" key="9">
    <source>
        <dbReference type="ARBA" id="ARBA00022840"/>
    </source>
</evidence>
<reference evidence="17 18" key="1">
    <citation type="journal article" date="2004" name="Nucleic Acids Res.">
        <title>Genome sequence of Symbiobacterium thermophilum, an uncultivable bacterium that depends on microbial commensalism.</title>
        <authorList>
            <person name="Ueda K."/>
            <person name="Yamashita A."/>
            <person name="Ishikawa J."/>
            <person name="Shimada M."/>
            <person name="Watsuji T."/>
            <person name="Morimura K."/>
            <person name="Ikeda H."/>
            <person name="Hattori M."/>
            <person name="Beppu T."/>
        </authorList>
    </citation>
    <scope>NUCLEOTIDE SEQUENCE [LARGE SCALE GENOMIC DNA]</scope>
    <source>
        <strain evidence="18">T / IAM 14863</strain>
    </source>
</reference>
<keyword evidence="8 17" id="KW-0418">Kinase</keyword>
<dbReference type="InterPro" id="IPR035965">
    <property type="entry name" value="PAS-like_dom_sf"/>
</dbReference>
<dbReference type="CDD" id="cd00082">
    <property type="entry name" value="HisKA"/>
    <property type="match status" value="1"/>
</dbReference>
<dbReference type="Pfam" id="PF00512">
    <property type="entry name" value="HisKA"/>
    <property type="match status" value="1"/>
</dbReference>
<evidence type="ECO:0000256" key="14">
    <source>
        <dbReference type="SAM" id="Phobius"/>
    </source>
</evidence>
<dbReference type="EC" id="2.7.13.3" evidence="3"/>
<dbReference type="InterPro" id="IPR036097">
    <property type="entry name" value="HisK_dim/P_sf"/>
</dbReference>
<dbReference type="SMART" id="SM00091">
    <property type="entry name" value="PAS"/>
    <property type="match status" value="1"/>
</dbReference>
<evidence type="ECO:0000259" key="15">
    <source>
        <dbReference type="PROSITE" id="PS50109"/>
    </source>
</evidence>
<dbReference type="Proteomes" id="UP000000417">
    <property type="component" value="Chromosome"/>
</dbReference>
<evidence type="ECO:0000256" key="8">
    <source>
        <dbReference type="ARBA" id="ARBA00022777"/>
    </source>
</evidence>
<evidence type="ECO:0000256" key="3">
    <source>
        <dbReference type="ARBA" id="ARBA00012438"/>
    </source>
</evidence>
<dbReference type="Pfam" id="PF08448">
    <property type="entry name" value="PAS_4"/>
    <property type="match status" value="1"/>
</dbReference>
<dbReference type="SUPFAM" id="SSF55785">
    <property type="entry name" value="PYP-like sensor domain (PAS domain)"/>
    <property type="match status" value="1"/>
</dbReference>
<feature type="domain" description="Histidine kinase" evidence="15">
    <location>
        <begin position="370"/>
        <end position="589"/>
    </location>
</feature>
<dbReference type="Pfam" id="PF02518">
    <property type="entry name" value="HATPase_c"/>
    <property type="match status" value="1"/>
</dbReference>
<dbReference type="HOGENOM" id="CLU_000445_89_6_9"/>
<dbReference type="AlphaFoldDB" id="Q67J62"/>
<dbReference type="CDD" id="cd00130">
    <property type="entry name" value="PAS"/>
    <property type="match status" value="1"/>
</dbReference>
<dbReference type="GO" id="GO:0000155">
    <property type="term" value="F:phosphorelay sensor kinase activity"/>
    <property type="evidence" value="ECO:0007669"/>
    <property type="project" value="InterPro"/>
</dbReference>
<evidence type="ECO:0000256" key="7">
    <source>
        <dbReference type="ARBA" id="ARBA00022741"/>
    </source>
</evidence>
<dbReference type="CDD" id="cd06225">
    <property type="entry name" value="HAMP"/>
    <property type="match status" value="1"/>
</dbReference>
<comment type="subcellular location">
    <subcellularLocation>
        <location evidence="2">Membrane</location>
        <topology evidence="2">Multi-pass membrane protein</topology>
    </subcellularLocation>
</comment>
<dbReference type="Pfam" id="PF23846">
    <property type="entry name" value="Cache_WalK"/>
    <property type="match status" value="1"/>
</dbReference>
<evidence type="ECO:0000256" key="10">
    <source>
        <dbReference type="ARBA" id="ARBA00022989"/>
    </source>
</evidence>
<dbReference type="SMART" id="SM00387">
    <property type="entry name" value="HATPase_c"/>
    <property type="match status" value="1"/>
</dbReference>
<dbReference type="PROSITE" id="PS50885">
    <property type="entry name" value="HAMP"/>
    <property type="match status" value="1"/>
</dbReference>
<keyword evidence="5" id="KW-0808">Transferase</keyword>
<gene>
    <name evidence="17" type="ordered locus">STH3307</name>
</gene>
<protein>
    <recommendedName>
        <fullName evidence="3">histidine kinase</fullName>
        <ecNumber evidence="3">2.7.13.3</ecNumber>
    </recommendedName>
</protein>
<dbReference type="InterPro" id="IPR004358">
    <property type="entry name" value="Sig_transdc_His_kin-like_C"/>
</dbReference>
<dbReference type="InterPro" id="IPR003661">
    <property type="entry name" value="HisK_dim/P_dom"/>
</dbReference>
<accession>Q67J62</accession>
<feature type="domain" description="HAMP" evidence="16">
    <location>
        <begin position="192"/>
        <end position="244"/>
    </location>
</feature>
<dbReference type="CDD" id="cd16922">
    <property type="entry name" value="HATPase_EvgS-ArcB-TorS-like"/>
    <property type="match status" value="1"/>
</dbReference>
<dbReference type="GO" id="GO:0005524">
    <property type="term" value="F:ATP binding"/>
    <property type="evidence" value="ECO:0007669"/>
    <property type="project" value="UniProtKB-KW"/>
</dbReference>
<feature type="coiled-coil region" evidence="13">
    <location>
        <begin position="229"/>
        <end position="256"/>
    </location>
</feature>
<evidence type="ECO:0000256" key="13">
    <source>
        <dbReference type="SAM" id="Coils"/>
    </source>
</evidence>
<dbReference type="InterPro" id="IPR057640">
    <property type="entry name" value="Cache_WalK"/>
</dbReference>
<dbReference type="Gene3D" id="3.30.565.10">
    <property type="entry name" value="Histidine kinase-like ATPase, C-terminal domain"/>
    <property type="match status" value="1"/>
</dbReference>
<comment type="catalytic activity">
    <reaction evidence="1">
        <text>ATP + protein L-histidine = ADP + protein N-phospho-L-histidine.</text>
        <dbReference type="EC" id="2.7.13.3"/>
    </reaction>
</comment>
<dbReference type="InterPro" id="IPR036890">
    <property type="entry name" value="HATPase_C_sf"/>
</dbReference>
<name>Q67J62_SYMTH</name>
<dbReference type="KEGG" id="sth:STH3307"/>